<dbReference type="VEuPathDB" id="FungiDB:P170DRAFT_510822"/>
<dbReference type="EMBL" id="MSFO01000005">
    <property type="protein sequence ID" value="PLB48133.1"/>
    <property type="molecule type" value="Genomic_DNA"/>
</dbReference>
<evidence type="ECO:0000313" key="3">
    <source>
        <dbReference type="Proteomes" id="UP000234275"/>
    </source>
</evidence>
<keyword evidence="1" id="KW-0472">Membrane</keyword>
<dbReference type="AlphaFoldDB" id="A0A2I2G5L3"/>
<comment type="caution">
    <text evidence="2">The sequence shown here is derived from an EMBL/GenBank/DDBJ whole genome shotgun (WGS) entry which is preliminary data.</text>
</comment>
<feature type="transmembrane region" description="Helical" evidence="1">
    <location>
        <begin position="79"/>
        <end position="99"/>
    </location>
</feature>
<name>A0A2I2G5L3_9EURO</name>
<proteinExistence type="predicted"/>
<feature type="transmembrane region" description="Helical" evidence="1">
    <location>
        <begin position="228"/>
        <end position="249"/>
    </location>
</feature>
<dbReference type="GeneID" id="36562522"/>
<keyword evidence="1" id="KW-1133">Transmembrane helix</keyword>
<dbReference type="STRING" id="1392250.A0A2I2G5L3"/>
<organism evidence="2 3">
    <name type="scientific">Aspergillus steynii IBT 23096</name>
    <dbReference type="NCBI Taxonomy" id="1392250"/>
    <lineage>
        <taxon>Eukaryota</taxon>
        <taxon>Fungi</taxon>
        <taxon>Dikarya</taxon>
        <taxon>Ascomycota</taxon>
        <taxon>Pezizomycotina</taxon>
        <taxon>Eurotiomycetes</taxon>
        <taxon>Eurotiomycetidae</taxon>
        <taxon>Eurotiales</taxon>
        <taxon>Aspergillaceae</taxon>
        <taxon>Aspergillus</taxon>
        <taxon>Aspergillus subgen. Circumdati</taxon>
    </lineage>
</organism>
<evidence type="ECO:0000256" key="1">
    <source>
        <dbReference type="SAM" id="Phobius"/>
    </source>
</evidence>
<keyword evidence="1" id="KW-0812">Transmembrane</keyword>
<accession>A0A2I2G5L3</accession>
<evidence type="ECO:0000313" key="2">
    <source>
        <dbReference type="EMBL" id="PLB48133.1"/>
    </source>
</evidence>
<dbReference type="RefSeq" id="XP_024703435.1">
    <property type="nucleotide sequence ID" value="XM_024854816.1"/>
</dbReference>
<keyword evidence="3" id="KW-1185">Reference proteome</keyword>
<dbReference type="Proteomes" id="UP000234275">
    <property type="component" value="Unassembled WGS sequence"/>
</dbReference>
<sequence>MEASGLPVSSILSALRKVTPLPADSEFFLLFAENGILVLLFVLAYGMNLCNVTHRIRKHVVHGDPKEAWRLKESYRDTFALQAVSAAIIAQISITMLGLDNMGNIHWSATAFTYMSMVSGILSTYCAFYIQERLSTLHSPEDVRDWLLSRPNEPLVWLSYTFTGPLQRTTDNDHHNRNNRIPSILVASALSAPSALLRLSIVFCFVAMALYLVFMYTENLGSLTGRDANMAVLIMVCIYSISLIPRVYLPIHLRPGARNASLVMSDPGRHYGAAARVSGGTGNLSDDIRDALQASIRAQETLKALEALLELWESQLRMQNGVEDHRGG</sequence>
<dbReference type="OrthoDB" id="4941332at2759"/>
<reference evidence="2 3" key="1">
    <citation type="submission" date="2016-12" db="EMBL/GenBank/DDBJ databases">
        <title>The genomes of Aspergillus section Nigri reveals drivers in fungal speciation.</title>
        <authorList>
            <consortium name="DOE Joint Genome Institute"/>
            <person name="Vesth T.C."/>
            <person name="Nybo J."/>
            <person name="Theobald S."/>
            <person name="Brandl J."/>
            <person name="Frisvad J.C."/>
            <person name="Nielsen K.F."/>
            <person name="Lyhne E.K."/>
            <person name="Kogle M.E."/>
            <person name="Kuo A."/>
            <person name="Riley R."/>
            <person name="Clum A."/>
            <person name="Nolan M."/>
            <person name="Lipzen A."/>
            <person name="Salamov A."/>
            <person name="Henrissat B."/>
            <person name="Wiebenga A."/>
            <person name="De Vries R.P."/>
            <person name="Grigoriev I.V."/>
            <person name="Mortensen U.H."/>
            <person name="Andersen M.R."/>
            <person name="Baker S.E."/>
        </authorList>
    </citation>
    <scope>NUCLEOTIDE SEQUENCE [LARGE SCALE GENOMIC DNA]</scope>
    <source>
        <strain evidence="2 3">IBT 23096</strain>
    </source>
</reference>
<feature type="transmembrane region" description="Helical" evidence="1">
    <location>
        <begin position="111"/>
        <end position="130"/>
    </location>
</feature>
<feature type="transmembrane region" description="Helical" evidence="1">
    <location>
        <begin position="195"/>
        <end position="216"/>
    </location>
</feature>
<feature type="transmembrane region" description="Helical" evidence="1">
    <location>
        <begin position="27"/>
        <end position="47"/>
    </location>
</feature>
<gene>
    <name evidence="2" type="ORF">P170DRAFT_510822</name>
</gene>
<protein>
    <submittedName>
        <fullName evidence="2">Uncharacterized protein</fullName>
    </submittedName>
</protein>